<evidence type="ECO:0000313" key="3">
    <source>
        <dbReference type="Proteomes" id="UP000034457"/>
    </source>
</evidence>
<sequence>MTKENGVKMANSQPAGNSRERSLSLPNLVEQLKLLPTEAFTRMRILQPEIGCGNVCADCSQLASPSIWSLTNNGLGHLMTSIATVADESGIKLGSERSRHPDTIFPYLDNDIGSYPFFLELLQSFSKSLGIKAKFTTIGWSRHNKELQEMHERINSDNLDSLTAVSFSLTSYTRALKPAQKFTTPEEYIADLANALKTYRPAIDTLGTGKESGCITLRFKPLVNSHENELDDSFIDGFHVIHSGPYLLISKEKQKPEKSSISFSKDGLIFDQPGLDYFVIVSDNLGNEHKWQEEARSAVHSLSVGAPLKLDGTIQESKLFLLSNSEGQYYALDPDFQEDGSFKGKFFYQKTDKRLRSGYNNSERYFLNSLIEYKKSLGLRSGDLLPNASWEDVDAVIWILENKASDLSKYDRKASLYIKDEVLLLVKTLKKVLQLADYSPAYFFDPNFTVDTGQILNQGRAIKDFKGLTATPNLPTNPQHERVINTWEKETVWRWAVTPLLNGVRPIGKNMPQIMPGIIVQELSPASLMPFDSEGQRLREYVIEMDLADFEHIDGKQRLVQKKRIPGVRDQV</sequence>
<reference evidence="2 3" key="1">
    <citation type="journal article" date="2015" name="Nature">
        <title>rRNA introns, odd ribosomes, and small enigmatic genomes across a large radiation of phyla.</title>
        <authorList>
            <person name="Brown C.T."/>
            <person name="Hug L.A."/>
            <person name="Thomas B.C."/>
            <person name="Sharon I."/>
            <person name="Castelle C.J."/>
            <person name="Singh A."/>
            <person name="Wilkins M.J."/>
            <person name="Williams K.H."/>
            <person name="Banfield J.F."/>
        </authorList>
    </citation>
    <scope>NUCLEOTIDE SEQUENCE [LARGE SCALE GENOMIC DNA]</scope>
</reference>
<dbReference type="AlphaFoldDB" id="A0A0G0C7Q4"/>
<protein>
    <submittedName>
        <fullName evidence="2">Uncharacterized protein</fullName>
    </submittedName>
</protein>
<name>A0A0G0C7Q4_9BACT</name>
<organism evidence="2 3">
    <name type="scientific">Candidatus Roizmanbacteria bacterium GW2011_GWA2_35_19</name>
    <dbReference type="NCBI Taxonomy" id="1618478"/>
    <lineage>
        <taxon>Bacteria</taxon>
        <taxon>Candidatus Roizmaniibacteriota</taxon>
    </lineage>
</organism>
<dbReference type="EMBL" id="LBQC01000020">
    <property type="protein sequence ID" value="KKP72186.1"/>
    <property type="molecule type" value="Genomic_DNA"/>
</dbReference>
<accession>A0A0G0C7Q4</accession>
<comment type="caution">
    <text evidence="2">The sequence shown here is derived from an EMBL/GenBank/DDBJ whole genome shotgun (WGS) entry which is preliminary data.</text>
</comment>
<feature type="region of interest" description="Disordered" evidence="1">
    <location>
        <begin position="1"/>
        <end position="22"/>
    </location>
</feature>
<dbReference type="STRING" id="1618478.UR68_C0020G0041"/>
<proteinExistence type="predicted"/>
<dbReference type="Proteomes" id="UP000034457">
    <property type="component" value="Unassembled WGS sequence"/>
</dbReference>
<gene>
    <name evidence="2" type="ORF">UR68_C0020G0041</name>
</gene>
<evidence type="ECO:0000313" key="2">
    <source>
        <dbReference type="EMBL" id="KKP72186.1"/>
    </source>
</evidence>
<evidence type="ECO:0000256" key="1">
    <source>
        <dbReference type="SAM" id="MobiDB-lite"/>
    </source>
</evidence>